<evidence type="ECO:0000256" key="5">
    <source>
        <dbReference type="ARBA" id="ARBA00022737"/>
    </source>
</evidence>
<keyword evidence="6 8" id="KW-0802">TPR repeat</keyword>
<dbReference type="GO" id="GO:0016779">
    <property type="term" value="F:nucleotidyltransferase activity"/>
    <property type="evidence" value="ECO:0007669"/>
    <property type="project" value="UniProtKB-KW"/>
</dbReference>
<dbReference type="Pfam" id="PF13374">
    <property type="entry name" value="TPR_10"/>
    <property type="match status" value="1"/>
</dbReference>
<dbReference type="Gene3D" id="3.90.176.10">
    <property type="entry name" value="Toxin ADP-ribosyltransferase, Chain A, domain 1"/>
    <property type="match status" value="1"/>
</dbReference>
<evidence type="ECO:0000256" key="7">
    <source>
        <dbReference type="ARBA" id="ARBA00047597"/>
    </source>
</evidence>
<dbReference type="Gene3D" id="1.25.40.10">
    <property type="entry name" value="Tetratricopeptide repeat domain"/>
    <property type="match status" value="2"/>
</dbReference>
<keyword evidence="4" id="KW-0548">Nucleotidyltransferase</keyword>
<dbReference type="GO" id="GO:0106274">
    <property type="term" value="F:NAD+-protein-arginine ADP-ribosyltransferase activity"/>
    <property type="evidence" value="ECO:0007669"/>
    <property type="project" value="UniProtKB-EC"/>
</dbReference>
<evidence type="ECO:0000256" key="2">
    <source>
        <dbReference type="ARBA" id="ARBA00022676"/>
    </source>
</evidence>
<dbReference type="PANTHER" id="PTHR45641">
    <property type="entry name" value="TETRATRICOPEPTIDE REPEAT PROTEIN (AFU_ORTHOLOGUE AFUA_6G03870)"/>
    <property type="match status" value="1"/>
</dbReference>
<evidence type="ECO:0000256" key="9">
    <source>
        <dbReference type="RuleBase" id="RU361228"/>
    </source>
</evidence>
<dbReference type="PANTHER" id="PTHR45641:SF19">
    <property type="entry name" value="NEPHROCYSTIN-3"/>
    <property type="match status" value="1"/>
</dbReference>
<keyword evidence="9" id="KW-0520">NAD</keyword>
<dbReference type="PROSITE" id="PS50005">
    <property type="entry name" value="TPR"/>
    <property type="match status" value="2"/>
</dbReference>
<gene>
    <name evidence="10" type="ORF">FME351_LOCUS8909</name>
</gene>
<evidence type="ECO:0000256" key="3">
    <source>
        <dbReference type="ARBA" id="ARBA00022679"/>
    </source>
</evidence>
<accession>A0A817ZYA5</accession>
<keyword evidence="5" id="KW-0677">Repeat</keyword>
<dbReference type="SMART" id="SM00028">
    <property type="entry name" value="TPR"/>
    <property type="match status" value="5"/>
</dbReference>
<dbReference type="SUPFAM" id="SSF48452">
    <property type="entry name" value="TPR-like"/>
    <property type="match status" value="1"/>
</dbReference>
<feature type="repeat" description="TPR" evidence="8">
    <location>
        <begin position="479"/>
        <end position="512"/>
    </location>
</feature>
<keyword evidence="9" id="KW-0521">NADP</keyword>
<dbReference type="AlphaFoldDB" id="A0A817ZYA5"/>
<reference evidence="10" key="1">
    <citation type="submission" date="2021-02" db="EMBL/GenBank/DDBJ databases">
        <authorList>
            <person name="Nowell W R."/>
        </authorList>
    </citation>
    <scope>NUCLEOTIDE SEQUENCE</scope>
</reference>
<protein>
    <recommendedName>
        <fullName evidence="9">NAD(P)(+)--arginine ADP-ribosyltransferase</fullName>
        <ecNumber evidence="9">2.4.2.31</ecNumber>
    </recommendedName>
    <alternativeName>
        <fullName evidence="9">Mono(ADP-ribosyl)transferase</fullName>
    </alternativeName>
</protein>
<evidence type="ECO:0000256" key="1">
    <source>
        <dbReference type="ARBA" id="ARBA00009558"/>
    </source>
</evidence>
<comment type="caution">
    <text evidence="10">The sequence shown here is derived from an EMBL/GenBank/DDBJ whole genome shotgun (WGS) entry which is preliminary data.</text>
</comment>
<dbReference type="EC" id="2.4.2.31" evidence="9"/>
<dbReference type="PROSITE" id="PS51996">
    <property type="entry name" value="TR_MART"/>
    <property type="match status" value="1"/>
</dbReference>
<keyword evidence="3 9" id="KW-0808">Transferase</keyword>
<dbReference type="SUPFAM" id="SSF56399">
    <property type="entry name" value="ADP-ribosylation"/>
    <property type="match status" value="1"/>
</dbReference>
<evidence type="ECO:0000256" key="4">
    <source>
        <dbReference type="ARBA" id="ARBA00022695"/>
    </source>
</evidence>
<organism evidence="10 11">
    <name type="scientific">Rotaria socialis</name>
    <dbReference type="NCBI Taxonomy" id="392032"/>
    <lineage>
        <taxon>Eukaryota</taxon>
        <taxon>Metazoa</taxon>
        <taxon>Spiralia</taxon>
        <taxon>Gnathifera</taxon>
        <taxon>Rotifera</taxon>
        <taxon>Eurotatoria</taxon>
        <taxon>Bdelloidea</taxon>
        <taxon>Philodinida</taxon>
        <taxon>Philodinidae</taxon>
        <taxon>Rotaria</taxon>
    </lineage>
</organism>
<dbReference type="EMBL" id="CAJNYU010000951">
    <property type="protein sequence ID" value="CAF3399325.1"/>
    <property type="molecule type" value="Genomic_DNA"/>
</dbReference>
<dbReference type="InterPro" id="IPR011990">
    <property type="entry name" value="TPR-like_helical_dom_sf"/>
</dbReference>
<dbReference type="Pfam" id="PF13424">
    <property type="entry name" value="TPR_12"/>
    <property type="match status" value="1"/>
</dbReference>
<name>A0A817ZYA5_9BILA</name>
<comment type="catalytic activity">
    <reaction evidence="7 9">
        <text>L-arginyl-[protein] + NAD(+) = N(omega)-(ADP-D-ribosyl)-L-arginyl-[protein] + nicotinamide + H(+)</text>
        <dbReference type="Rhea" id="RHEA:19149"/>
        <dbReference type="Rhea" id="RHEA-COMP:10532"/>
        <dbReference type="Rhea" id="RHEA-COMP:15087"/>
        <dbReference type="ChEBI" id="CHEBI:15378"/>
        <dbReference type="ChEBI" id="CHEBI:17154"/>
        <dbReference type="ChEBI" id="CHEBI:29965"/>
        <dbReference type="ChEBI" id="CHEBI:57540"/>
        <dbReference type="ChEBI" id="CHEBI:142554"/>
        <dbReference type="EC" id="2.4.2.31"/>
    </reaction>
</comment>
<evidence type="ECO:0000313" key="10">
    <source>
        <dbReference type="EMBL" id="CAF3399325.1"/>
    </source>
</evidence>
<dbReference type="Pfam" id="PF01129">
    <property type="entry name" value="ART"/>
    <property type="match status" value="1"/>
</dbReference>
<feature type="repeat" description="TPR" evidence="8">
    <location>
        <begin position="556"/>
        <end position="589"/>
    </location>
</feature>
<sequence length="658" mass="77107">MMQTRKMPSNTSQNSCVLIEQSQSNDCHIVWLDKNMNKHDNQRTLKKLIELDPNIESFTSTEGFITYIRKQNAEHTTLHIIFIVSRSLIGEIISVVENYRSIIGIFIFCKSLENLEHFQCDKIQEICTDGDELMNSIDMFLLRYHTTTDFSILPDQIGTHSDSLSSDYVINNPEPILTLKEDQARFLWFNRMHQFMVTLENEDDEIAKQEMIRLSRQQFKGKSYLLSKIDEFNSQLLIEDKERAIFSYTENSFIYQCVNTALRKENVSQVYSYRYIIKLICRQLKEQHVKFVEKYNKKQKSRFLRLYRGQCLKFGDLQRLTANIKNLISLNGFISTTTNKDVALVFLEQNLQKDMERVLMRISIDMTIEHSVAFADIRNFSKYRSEKEVLLSIGSIFRVESVDFDDELEVYVVHLSLIPSDSLTVIKYLEQTYASNVDLEDQSVLFGKLLFEMGEYESAVQYFLDGLDRIDDDNIRIRAAYLNNIGVCYNQLQKQELALDHYTEALQMYERTNNIRGLGACQHNIASIYRSQKDYSRAEQWALKAFRNRPNKVDKASTVDLLGCIYLNSNNYEAAEDHFKRGLKLRVKYFKEINHHHPDIGVSYHNLGKANEKQFKYREAQENCSKAAEIYAHNFPSTHPLVLEIDEYLNQIQKNCRH</sequence>
<comment type="similarity">
    <text evidence="1 9">Belongs to the Arg-specific ADP-ribosyltransferase family.</text>
</comment>
<proteinExistence type="inferred from homology"/>
<evidence type="ECO:0000313" key="11">
    <source>
        <dbReference type="Proteomes" id="UP000663869"/>
    </source>
</evidence>
<dbReference type="InterPro" id="IPR019734">
    <property type="entry name" value="TPR_rpt"/>
</dbReference>
<evidence type="ECO:0000256" key="8">
    <source>
        <dbReference type="PROSITE-ProRule" id="PRU00339"/>
    </source>
</evidence>
<evidence type="ECO:0000256" key="6">
    <source>
        <dbReference type="ARBA" id="ARBA00022803"/>
    </source>
</evidence>
<dbReference type="InterPro" id="IPR000768">
    <property type="entry name" value="ART"/>
</dbReference>
<dbReference type="Proteomes" id="UP000663869">
    <property type="component" value="Unassembled WGS sequence"/>
</dbReference>
<keyword evidence="2 9" id="KW-0328">Glycosyltransferase</keyword>